<feature type="non-terminal residue" evidence="2">
    <location>
        <position position="1"/>
    </location>
</feature>
<keyword evidence="1" id="KW-0378">Hydrolase</keyword>
<dbReference type="InterPro" id="IPR051058">
    <property type="entry name" value="GDSL_Est/Lipase"/>
</dbReference>
<dbReference type="AlphaFoldDB" id="A0ABC8JC59"/>
<dbReference type="Proteomes" id="UP001642260">
    <property type="component" value="Unassembled WGS sequence"/>
</dbReference>
<name>A0ABC8JC59_ERUVS</name>
<evidence type="ECO:0008006" key="4">
    <source>
        <dbReference type="Google" id="ProtNLM"/>
    </source>
</evidence>
<keyword evidence="3" id="KW-1185">Reference proteome</keyword>
<dbReference type="EMBL" id="CAKOAT010095377">
    <property type="protein sequence ID" value="CAH8321099.1"/>
    <property type="molecule type" value="Genomic_DNA"/>
</dbReference>
<protein>
    <recommendedName>
        <fullName evidence="4">GDSL esterase/lipase</fullName>
    </recommendedName>
</protein>
<dbReference type="Gene3D" id="3.40.50.1110">
    <property type="entry name" value="SGNH hydrolase"/>
    <property type="match status" value="1"/>
</dbReference>
<evidence type="ECO:0000256" key="1">
    <source>
        <dbReference type="ARBA" id="ARBA00022801"/>
    </source>
</evidence>
<sequence length="132" mass="15006">DLQSVDLANKLAPQYNARLKESLSKRRTLFYANVYDLRHGDLIVNYNEFGFRTACEACCGTEGRLARILTCGPTSSLCKDRSKHVFWNPYHPSEAAKLISYIIADKLLYGMSLRTAVYDMVDTISLDDIFEL</sequence>
<dbReference type="PANTHER" id="PTHR45648:SF139">
    <property type="entry name" value="GDSL ESTERASE_LIPASE"/>
    <property type="match status" value="1"/>
</dbReference>
<proteinExistence type="predicted"/>
<evidence type="ECO:0000313" key="3">
    <source>
        <dbReference type="Proteomes" id="UP001642260"/>
    </source>
</evidence>
<gene>
    <name evidence="2" type="ORF">ERUC_LOCUS9277</name>
</gene>
<organism evidence="2 3">
    <name type="scientific">Eruca vesicaria subsp. sativa</name>
    <name type="common">Garden rocket</name>
    <name type="synonym">Eruca sativa</name>
    <dbReference type="NCBI Taxonomy" id="29727"/>
    <lineage>
        <taxon>Eukaryota</taxon>
        <taxon>Viridiplantae</taxon>
        <taxon>Streptophyta</taxon>
        <taxon>Embryophyta</taxon>
        <taxon>Tracheophyta</taxon>
        <taxon>Spermatophyta</taxon>
        <taxon>Magnoliopsida</taxon>
        <taxon>eudicotyledons</taxon>
        <taxon>Gunneridae</taxon>
        <taxon>Pentapetalae</taxon>
        <taxon>rosids</taxon>
        <taxon>malvids</taxon>
        <taxon>Brassicales</taxon>
        <taxon>Brassicaceae</taxon>
        <taxon>Brassiceae</taxon>
        <taxon>Eruca</taxon>
    </lineage>
</organism>
<dbReference type="InterPro" id="IPR036514">
    <property type="entry name" value="SGNH_hydro_sf"/>
</dbReference>
<evidence type="ECO:0000313" key="2">
    <source>
        <dbReference type="EMBL" id="CAH8321099.1"/>
    </source>
</evidence>
<reference evidence="2 3" key="1">
    <citation type="submission" date="2022-03" db="EMBL/GenBank/DDBJ databases">
        <authorList>
            <person name="Macdonald S."/>
            <person name="Ahmed S."/>
            <person name="Newling K."/>
        </authorList>
    </citation>
    <scope>NUCLEOTIDE SEQUENCE [LARGE SCALE GENOMIC DNA]</scope>
</reference>
<dbReference type="PANTHER" id="PTHR45648">
    <property type="entry name" value="GDSL LIPASE/ACYLHYDROLASE FAMILY PROTEIN (AFU_ORTHOLOGUE AFUA_4G14700)"/>
    <property type="match status" value="1"/>
</dbReference>
<comment type="caution">
    <text evidence="2">The sequence shown here is derived from an EMBL/GenBank/DDBJ whole genome shotgun (WGS) entry which is preliminary data.</text>
</comment>
<dbReference type="GO" id="GO:0016787">
    <property type="term" value="F:hydrolase activity"/>
    <property type="evidence" value="ECO:0007669"/>
    <property type="project" value="UniProtKB-KW"/>
</dbReference>
<accession>A0ABC8JC59</accession>